<dbReference type="PANTHER" id="PTHR38116">
    <property type="entry name" value="CHROMOSOME 7, WHOLE GENOME SHOTGUN SEQUENCE"/>
    <property type="match status" value="1"/>
</dbReference>
<dbReference type="EMBL" id="JAVRRD010000011">
    <property type="protein sequence ID" value="KAK5053831.1"/>
    <property type="molecule type" value="Genomic_DNA"/>
</dbReference>
<evidence type="ECO:0000313" key="1">
    <source>
        <dbReference type="EMBL" id="KAK5053831.1"/>
    </source>
</evidence>
<proteinExistence type="predicted"/>
<accession>A0AAV9NF59</accession>
<evidence type="ECO:0000313" key="2">
    <source>
        <dbReference type="Proteomes" id="UP001358417"/>
    </source>
</evidence>
<protein>
    <recommendedName>
        <fullName evidence="3">HNH nuclease domain-containing protein</fullName>
    </recommendedName>
</protein>
<dbReference type="Pfam" id="PF11905">
    <property type="entry name" value="DUF3425"/>
    <property type="match status" value="1"/>
</dbReference>
<dbReference type="AlphaFoldDB" id="A0AAV9NF59"/>
<dbReference type="CDD" id="cd14688">
    <property type="entry name" value="bZIP_YAP"/>
    <property type="match status" value="1"/>
</dbReference>
<organism evidence="1 2">
    <name type="scientific">Exophiala bonariae</name>
    <dbReference type="NCBI Taxonomy" id="1690606"/>
    <lineage>
        <taxon>Eukaryota</taxon>
        <taxon>Fungi</taxon>
        <taxon>Dikarya</taxon>
        <taxon>Ascomycota</taxon>
        <taxon>Pezizomycotina</taxon>
        <taxon>Eurotiomycetes</taxon>
        <taxon>Chaetothyriomycetidae</taxon>
        <taxon>Chaetothyriales</taxon>
        <taxon>Herpotrichiellaceae</taxon>
        <taxon>Exophiala</taxon>
    </lineage>
</organism>
<sequence>MEEDQRLRLAPMHQLSEALCDDDDWTGMKDPAERRKRQVRLSLRAYRKRKAARMNPRLSTLVMIMDPDSQSRQQVDPVARSKVYQQMVVSLPHLFIPAAVDHKGTFIPMRSLYPISRDHLMPLIEYNVWRATLTNVLILGHIHLIGQQTCSFGHDATIFPNLYRSNSLPKSLEPTTLQRTHRHPDWIDILPSPKMRDNAMRTYHLIPRDELCADVMGRMSGGQYNTDSAIMVWSNPWEPDGWELSEAFIRKWWMLVKDCDDILDATNKWRALRGDDPLTF</sequence>
<dbReference type="InterPro" id="IPR021833">
    <property type="entry name" value="DUF3425"/>
</dbReference>
<dbReference type="RefSeq" id="XP_064706956.1">
    <property type="nucleotide sequence ID" value="XM_064845411.1"/>
</dbReference>
<dbReference type="PANTHER" id="PTHR38116:SF1">
    <property type="entry name" value="BZIP DOMAIN-CONTAINING PROTEIN"/>
    <property type="match status" value="1"/>
</dbReference>
<comment type="caution">
    <text evidence="1">The sequence shown here is derived from an EMBL/GenBank/DDBJ whole genome shotgun (WGS) entry which is preliminary data.</text>
</comment>
<name>A0AAV9NF59_9EURO</name>
<evidence type="ECO:0008006" key="3">
    <source>
        <dbReference type="Google" id="ProtNLM"/>
    </source>
</evidence>
<reference evidence="1 2" key="1">
    <citation type="submission" date="2023-08" db="EMBL/GenBank/DDBJ databases">
        <title>Black Yeasts Isolated from many extreme environments.</title>
        <authorList>
            <person name="Coleine C."/>
            <person name="Stajich J.E."/>
            <person name="Selbmann L."/>
        </authorList>
    </citation>
    <scope>NUCLEOTIDE SEQUENCE [LARGE SCALE GENOMIC DNA]</scope>
    <source>
        <strain evidence="1 2">CCFEE 5792</strain>
    </source>
</reference>
<dbReference type="GeneID" id="89970009"/>
<gene>
    <name evidence="1" type="ORF">LTR84_001793</name>
</gene>
<dbReference type="Proteomes" id="UP001358417">
    <property type="component" value="Unassembled WGS sequence"/>
</dbReference>
<keyword evidence="2" id="KW-1185">Reference proteome</keyword>